<keyword evidence="2" id="KW-1185">Reference proteome</keyword>
<dbReference type="PANTHER" id="PTHR13812">
    <property type="entry name" value="KETIMINE REDUCTASE MU-CRYSTALLIN"/>
    <property type="match status" value="1"/>
</dbReference>
<dbReference type="EMBL" id="BAAAMK010000009">
    <property type="protein sequence ID" value="GAA1963320.1"/>
    <property type="molecule type" value="Genomic_DNA"/>
</dbReference>
<comment type="caution">
    <text evidence="1">The sequence shown here is derived from an EMBL/GenBank/DDBJ whole genome shotgun (WGS) entry which is preliminary data.</text>
</comment>
<sequence>MSARIEVLDAAGTRSRLGYRSAVDALEAALLDGFDPSTDVPRTASPLGTAEALLMPSAVGDAVGVKVLTVAPGNPARGLPRIQGVHLVFDADTMAPVLVLDGSVLTGIRTPAVSMVGARRALVERAAARAAVPTAAGTAEPLDVVVFGTGPQAIAHVEALREVCPELTLGRVTHVARRAPGDPAVLDGGEFVAAADAASVALVLGRAGLVVCATTAREPLFDSTLLADDVVVVAVGSHEPDARELDSALMARADVVVEDVVTALREAGDVVLAVHEGVLAPAALVPLADVVTGRWAAAGAGADADADAVRPLVVKTTGMSWEDAVVGRTALAR</sequence>
<proteinExistence type="predicted"/>
<dbReference type="Proteomes" id="UP001499954">
    <property type="component" value="Unassembled WGS sequence"/>
</dbReference>
<evidence type="ECO:0000313" key="2">
    <source>
        <dbReference type="Proteomes" id="UP001499954"/>
    </source>
</evidence>
<dbReference type="PANTHER" id="PTHR13812:SF19">
    <property type="entry name" value="KETIMINE REDUCTASE MU-CRYSTALLIN"/>
    <property type="match status" value="1"/>
</dbReference>
<protein>
    <submittedName>
        <fullName evidence="1">Ornithine cyclodeaminase</fullName>
    </submittedName>
</protein>
<reference evidence="1 2" key="1">
    <citation type="journal article" date="2019" name="Int. J. Syst. Evol. Microbiol.">
        <title>The Global Catalogue of Microorganisms (GCM) 10K type strain sequencing project: providing services to taxonomists for standard genome sequencing and annotation.</title>
        <authorList>
            <consortium name="The Broad Institute Genomics Platform"/>
            <consortium name="The Broad Institute Genome Sequencing Center for Infectious Disease"/>
            <person name="Wu L."/>
            <person name="Ma J."/>
        </authorList>
    </citation>
    <scope>NUCLEOTIDE SEQUENCE [LARGE SCALE GENOMIC DNA]</scope>
    <source>
        <strain evidence="1 2">JCM 13584</strain>
    </source>
</reference>
<dbReference type="SUPFAM" id="SSF51735">
    <property type="entry name" value="NAD(P)-binding Rossmann-fold domains"/>
    <property type="match status" value="1"/>
</dbReference>
<gene>
    <name evidence="1" type="ORF">GCM10009717_32620</name>
</gene>
<dbReference type="PIRSF" id="PIRSF001439">
    <property type="entry name" value="CryM"/>
    <property type="match status" value="1"/>
</dbReference>
<dbReference type="Pfam" id="PF02423">
    <property type="entry name" value="OCD_Mu_crystall"/>
    <property type="match status" value="1"/>
</dbReference>
<dbReference type="Gene3D" id="3.40.50.720">
    <property type="entry name" value="NAD(P)-binding Rossmann-like Domain"/>
    <property type="match status" value="1"/>
</dbReference>
<dbReference type="RefSeq" id="WP_344315721.1">
    <property type="nucleotide sequence ID" value="NZ_BAAAMK010000009.1"/>
</dbReference>
<evidence type="ECO:0000313" key="1">
    <source>
        <dbReference type="EMBL" id="GAA1963320.1"/>
    </source>
</evidence>
<dbReference type="InterPro" id="IPR036291">
    <property type="entry name" value="NAD(P)-bd_dom_sf"/>
</dbReference>
<accession>A0ABN2R451</accession>
<organism evidence="1 2">
    <name type="scientific">Agromyces allii</name>
    <dbReference type="NCBI Taxonomy" id="393607"/>
    <lineage>
        <taxon>Bacteria</taxon>
        <taxon>Bacillati</taxon>
        <taxon>Actinomycetota</taxon>
        <taxon>Actinomycetes</taxon>
        <taxon>Micrococcales</taxon>
        <taxon>Microbacteriaceae</taxon>
        <taxon>Agromyces</taxon>
    </lineage>
</organism>
<dbReference type="Gene3D" id="3.30.1780.10">
    <property type="entry name" value="ornithine cyclodeaminase, domain 1"/>
    <property type="match status" value="1"/>
</dbReference>
<dbReference type="InterPro" id="IPR023401">
    <property type="entry name" value="ODC_N"/>
</dbReference>
<dbReference type="InterPro" id="IPR003462">
    <property type="entry name" value="ODC_Mu_crystall"/>
</dbReference>
<name>A0ABN2R451_9MICO</name>